<dbReference type="EMBL" id="RCMI01001186">
    <property type="protein sequence ID" value="KAG2888981.1"/>
    <property type="molecule type" value="Genomic_DNA"/>
</dbReference>
<evidence type="ECO:0000313" key="3">
    <source>
        <dbReference type="EMBL" id="KAG2888981.1"/>
    </source>
</evidence>
<dbReference type="Proteomes" id="UP000736787">
    <property type="component" value="Unassembled WGS sequence"/>
</dbReference>
<feature type="transmembrane region" description="Helical" evidence="1">
    <location>
        <begin position="50"/>
        <end position="70"/>
    </location>
</feature>
<sequence>MGKAIEVLQHVMSMDDAHEDEGLPTAAVLSQGGSFKVPLVGRTASADPELVLASLALALVMALLSCVSVVHGDDDVGVDRGALGATSADGIAIGNIHSGDGVDINAAGYGAGFTSPVVPEV</sequence>
<dbReference type="Proteomes" id="UP000697107">
    <property type="component" value="Unassembled WGS sequence"/>
</dbReference>
<keyword evidence="1" id="KW-1133">Transmembrane helix</keyword>
<keyword evidence="1" id="KW-0812">Transmembrane</keyword>
<organism evidence="5 6">
    <name type="scientific">Phytophthora cactorum</name>
    <dbReference type="NCBI Taxonomy" id="29920"/>
    <lineage>
        <taxon>Eukaryota</taxon>
        <taxon>Sar</taxon>
        <taxon>Stramenopiles</taxon>
        <taxon>Oomycota</taxon>
        <taxon>Peronosporomycetes</taxon>
        <taxon>Peronosporales</taxon>
        <taxon>Peronosporaceae</taxon>
        <taxon>Phytophthora</taxon>
    </lineage>
</organism>
<dbReference type="Proteomes" id="UP000735874">
    <property type="component" value="Unassembled WGS sequence"/>
</dbReference>
<evidence type="ECO:0000313" key="2">
    <source>
        <dbReference type="EMBL" id="KAG2837368.1"/>
    </source>
</evidence>
<keyword evidence="1" id="KW-0472">Membrane</keyword>
<dbReference type="EMBL" id="RCML01000582">
    <property type="protein sequence ID" value="KAG2973287.1"/>
    <property type="molecule type" value="Genomic_DNA"/>
</dbReference>
<name>A0A8T1FEE4_9STRA</name>
<dbReference type="EMBL" id="RCMK01000584">
    <property type="protein sequence ID" value="KAG2920492.1"/>
    <property type="molecule type" value="Genomic_DNA"/>
</dbReference>
<evidence type="ECO:0000313" key="6">
    <source>
        <dbReference type="Proteomes" id="UP000697107"/>
    </source>
</evidence>
<gene>
    <name evidence="2" type="ORF">PC113_g19846</name>
    <name evidence="3" type="ORF">PC115_g19889</name>
    <name evidence="4" type="ORF">PC117_g16465</name>
    <name evidence="5" type="ORF">PC118_g15222</name>
</gene>
<evidence type="ECO:0000313" key="4">
    <source>
        <dbReference type="EMBL" id="KAG2920492.1"/>
    </source>
</evidence>
<accession>A0A8T1FEE4</accession>
<evidence type="ECO:0000313" key="5">
    <source>
        <dbReference type="EMBL" id="KAG2973287.1"/>
    </source>
</evidence>
<comment type="caution">
    <text evidence="5">The sequence shown here is derived from an EMBL/GenBank/DDBJ whole genome shotgun (WGS) entry which is preliminary data.</text>
</comment>
<dbReference type="AlphaFoldDB" id="A0A8T1FEE4"/>
<proteinExistence type="predicted"/>
<dbReference type="Proteomes" id="UP000774804">
    <property type="component" value="Unassembled WGS sequence"/>
</dbReference>
<dbReference type="EMBL" id="RCMG01001066">
    <property type="protein sequence ID" value="KAG2837368.1"/>
    <property type="molecule type" value="Genomic_DNA"/>
</dbReference>
<reference evidence="5" key="1">
    <citation type="submission" date="2018-10" db="EMBL/GenBank/DDBJ databases">
        <title>Effector identification in a new, highly contiguous assembly of the strawberry crown rot pathogen Phytophthora cactorum.</title>
        <authorList>
            <person name="Armitage A.D."/>
            <person name="Nellist C.F."/>
            <person name="Bates H."/>
            <person name="Vickerstaff R.J."/>
            <person name="Harrison R.J."/>
        </authorList>
    </citation>
    <scope>NUCLEOTIDE SEQUENCE</scope>
    <source>
        <strain evidence="2">15-7</strain>
        <strain evidence="3">4032</strain>
        <strain evidence="4">4040</strain>
        <strain evidence="5">P415</strain>
    </source>
</reference>
<protein>
    <submittedName>
        <fullName evidence="5">Uncharacterized protein</fullName>
    </submittedName>
</protein>
<evidence type="ECO:0000256" key="1">
    <source>
        <dbReference type="SAM" id="Phobius"/>
    </source>
</evidence>